<dbReference type="PANTHER" id="PTHR22854">
    <property type="entry name" value="TRYPTOPHAN BIOSYNTHESIS PROTEIN"/>
    <property type="match status" value="1"/>
</dbReference>
<dbReference type="InterPro" id="IPR013785">
    <property type="entry name" value="Aldolase_TIM"/>
</dbReference>
<dbReference type="NCBIfam" id="NF001370">
    <property type="entry name" value="PRK00278.1-2"/>
    <property type="match status" value="1"/>
</dbReference>
<dbReference type="Proteomes" id="UP000631034">
    <property type="component" value="Unassembled WGS sequence"/>
</dbReference>
<dbReference type="SUPFAM" id="SSF51366">
    <property type="entry name" value="Ribulose-phoshate binding barrel"/>
    <property type="match status" value="1"/>
</dbReference>
<evidence type="ECO:0000313" key="13">
    <source>
        <dbReference type="Proteomes" id="UP000631034"/>
    </source>
</evidence>
<evidence type="ECO:0000256" key="6">
    <source>
        <dbReference type="ARBA" id="ARBA00022793"/>
    </source>
</evidence>
<dbReference type="Pfam" id="PF00218">
    <property type="entry name" value="IGPS"/>
    <property type="match status" value="1"/>
</dbReference>
<evidence type="ECO:0000259" key="11">
    <source>
        <dbReference type="Pfam" id="PF00218"/>
    </source>
</evidence>
<comment type="pathway">
    <text evidence="2 10">Amino-acid biosynthesis; L-tryptophan biosynthesis; L-tryptophan from chorismate: step 4/5.</text>
</comment>
<evidence type="ECO:0000313" key="12">
    <source>
        <dbReference type="EMBL" id="MBE1237138.1"/>
    </source>
</evidence>
<keyword evidence="7 10" id="KW-0822">Tryptophan biosynthesis</keyword>
<evidence type="ECO:0000256" key="8">
    <source>
        <dbReference type="ARBA" id="ARBA00023141"/>
    </source>
</evidence>
<keyword evidence="13" id="KW-1185">Reference proteome</keyword>
<evidence type="ECO:0000256" key="4">
    <source>
        <dbReference type="ARBA" id="ARBA00018080"/>
    </source>
</evidence>
<organism evidence="12 13">
    <name type="scientific">Phaeovibrio sulfidiphilus</name>
    <dbReference type="NCBI Taxonomy" id="1220600"/>
    <lineage>
        <taxon>Bacteria</taxon>
        <taxon>Pseudomonadati</taxon>
        <taxon>Pseudomonadota</taxon>
        <taxon>Alphaproteobacteria</taxon>
        <taxon>Rhodospirillales</taxon>
        <taxon>Rhodospirillaceae</taxon>
        <taxon>Phaeovibrio</taxon>
    </lineage>
</organism>
<evidence type="ECO:0000256" key="9">
    <source>
        <dbReference type="ARBA" id="ARBA00023239"/>
    </source>
</evidence>
<evidence type="ECO:0000256" key="10">
    <source>
        <dbReference type="HAMAP-Rule" id="MF_00134"/>
    </source>
</evidence>
<dbReference type="GO" id="GO:0004640">
    <property type="term" value="F:phosphoribosylanthranilate isomerase activity"/>
    <property type="evidence" value="ECO:0007669"/>
    <property type="project" value="TreeGrafter"/>
</dbReference>
<proteinExistence type="inferred from homology"/>
<evidence type="ECO:0000256" key="2">
    <source>
        <dbReference type="ARBA" id="ARBA00004696"/>
    </source>
</evidence>
<keyword evidence="8 10" id="KW-0057">Aromatic amino acid biosynthesis</keyword>
<evidence type="ECO:0000256" key="3">
    <source>
        <dbReference type="ARBA" id="ARBA00012362"/>
    </source>
</evidence>
<dbReference type="UniPathway" id="UPA00035">
    <property type="reaction ID" value="UER00043"/>
</dbReference>
<dbReference type="HAMAP" id="MF_00134_B">
    <property type="entry name" value="IGPS_B"/>
    <property type="match status" value="1"/>
</dbReference>
<accession>A0A8J6YM38</accession>
<dbReference type="NCBIfam" id="NF001373">
    <property type="entry name" value="PRK00278.1-6"/>
    <property type="match status" value="1"/>
</dbReference>
<gene>
    <name evidence="10 12" type="primary">trpC</name>
    <name evidence="12" type="ORF">IHV25_05690</name>
</gene>
<comment type="catalytic activity">
    <reaction evidence="1 10">
        <text>1-(2-carboxyphenylamino)-1-deoxy-D-ribulose 5-phosphate + H(+) = (1S,2R)-1-C-(indol-3-yl)glycerol 3-phosphate + CO2 + H2O</text>
        <dbReference type="Rhea" id="RHEA:23476"/>
        <dbReference type="ChEBI" id="CHEBI:15377"/>
        <dbReference type="ChEBI" id="CHEBI:15378"/>
        <dbReference type="ChEBI" id="CHEBI:16526"/>
        <dbReference type="ChEBI" id="CHEBI:58613"/>
        <dbReference type="ChEBI" id="CHEBI:58866"/>
        <dbReference type="EC" id="4.1.1.48"/>
    </reaction>
</comment>
<dbReference type="FunFam" id="3.20.20.70:FF:000024">
    <property type="entry name" value="Indole-3-glycerol phosphate synthase"/>
    <property type="match status" value="1"/>
</dbReference>
<dbReference type="CDD" id="cd00331">
    <property type="entry name" value="IGPS"/>
    <property type="match status" value="1"/>
</dbReference>
<dbReference type="GO" id="GO:0000162">
    <property type="term" value="P:L-tryptophan biosynthetic process"/>
    <property type="evidence" value="ECO:0007669"/>
    <property type="project" value="UniProtKB-UniRule"/>
</dbReference>
<dbReference type="GO" id="GO:0004425">
    <property type="term" value="F:indole-3-glycerol-phosphate synthase activity"/>
    <property type="evidence" value="ECO:0007669"/>
    <property type="project" value="UniProtKB-UniRule"/>
</dbReference>
<reference evidence="12" key="1">
    <citation type="submission" date="2020-10" db="EMBL/GenBank/DDBJ databases">
        <title>Genome sequence of the unusual species of purple photosynthetic bacteria, Phaeovibrio sulfidiphilus DSM 23193, type strain.</title>
        <authorList>
            <person name="Kyndt J.A."/>
            <person name="Meyer T.E."/>
        </authorList>
    </citation>
    <scope>NUCLEOTIDE SEQUENCE</scope>
    <source>
        <strain evidence="12">DSM 23193</strain>
    </source>
</reference>
<keyword evidence="6 10" id="KW-0210">Decarboxylase</keyword>
<evidence type="ECO:0000256" key="7">
    <source>
        <dbReference type="ARBA" id="ARBA00022822"/>
    </source>
</evidence>
<dbReference type="InterPro" id="IPR013798">
    <property type="entry name" value="Indole-3-glycerol_P_synth_dom"/>
</dbReference>
<dbReference type="InterPro" id="IPR011060">
    <property type="entry name" value="RibuloseP-bd_barrel"/>
</dbReference>
<comment type="caution">
    <text evidence="12">The sequence shown here is derived from an EMBL/GenBank/DDBJ whole genome shotgun (WGS) entry which is preliminary data.</text>
</comment>
<dbReference type="RefSeq" id="WP_192534215.1">
    <property type="nucleotide sequence ID" value="NZ_JACZHT010000003.1"/>
</dbReference>
<evidence type="ECO:0000256" key="1">
    <source>
        <dbReference type="ARBA" id="ARBA00001633"/>
    </source>
</evidence>
<sequence length="265" mass="28619">MPDVLKEICATTRESVEARKAVRSEADLLAAIQGSGDAPRGFARALGAMAERGRPALIAEIKKASPSAGLIRAEFSPRDLALAYERGGAACLSVLTEETRFQGCEAYLVEARSAVSLPVLRKDFMIDPWQVLEARAMGADAILLIMACLDDALARDMEALAAAHGMDVLAEVHDEAELERALTLLNTPLIGVNNRNLRTLVTDLAVTERLAPLVPADRVLVCESGIRTREDIARMRTVGAQRFLIGETFMRQPDIEAAVTDLIGL</sequence>
<keyword evidence="5 10" id="KW-0028">Amino-acid biosynthesis</keyword>
<dbReference type="Gene3D" id="3.20.20.70">
    <property type="entry name" value="Aldolase class I"/>
    <property type="match status" value="1"/>
</dbReference>
<dbReference type="InterPro" id="IPR001468">
    <property type="entry name" value="Indole-3-GlycerolPSynthase_CS"/>
</dbReference>
<name>A0A8J6YM38_9PROT</name>
<dbReference type="NCBIfam" id="NF001377">
    <property type="entry name" value="PRK00278.2-4"/>
    <property type="match status" value="1"/>
</dbReference>
<dbReference type="InterPro" id="IPR045186">
    <property type="entry name" value="Indole-3-glycerol_P_synth"/>
</dbReference>
<feature type="domain" description="Indole-3-glycerol phosphate synthase" evidence="11">
    <location>
        <begin position="5"/>
        <end position="262"/>
    </location>
</feature>
<dbReference type="PANTHER" id="PTHR22854:SF2">
    <property type="entry name" value="INDOLE-3-GLYCEROL-PHOSPHATE SYNTHASE"/>
    <property type="match status" value="1"/>
</dbReference>
<evidence type="ECO:0000256" key="5">
    <source>
        <dbReference type="ARBA" id="ARBA00022605"/>
    </source>
</evidence>
<keyword evidence="9 10" id="KW-0456">Lyase</keyword>
<dbReference type="PROSITE" id="PS00614">
    <property type="entry name" value="IGPS"/>
    <property type="match status" value="1"/>
</dbReference>
<dbReference type="AlphaFoldDB" id="A0A8J6YM38"/>
<comment type="similarity">
    <text evidence="10">Belongs to the TrpC family.</text>
</comment>
<protein>
    <recommendedName>
        <fullName evidence="4 10">Indole-3-glycerol phosphate synthase</fullName>
        <shortName evidence="10">IGPS</shortName>
        <ecNumber evidence="3 10">4.1.1.48</ecNumber>
    </recommendedName>
</protein>
<dbReference type="EC" id="4.1.1.48" evidence="3 10"/>
<dbReference type="EMBL" id="JACZHT010000003">
    <property type="protein sequence ID" value="MBE1237138.1"/>
    <property type="molecule type" value="Genomic_DNA"/>
</dbReference>